<reference evidence="2" key="1">
    <citation type="submission" date="2016-10" db="EMBL/GenBank/DDBJ databases">
        <authorList>
            <person name="Varghese N."/>
            <person name="Submissions S."/>
        </authorList>
    </citation>
    <scope>NUCLEOTIDE SEQUENCE [LARGE SCALE GENOMIC DNA]</scope>
    <source>
        <strain evidence="2">IBRC-M10078</strain>
    </source>
</reference>
<organism evidence="1 2">
    <name type="scientific">Litchfieldia salsa</name>
    <dbReference type="NCBI Taxonomy" id="930152"/>
    <lineage>
        <taxon>Bacteria</taxon>
        <taxon>Bacillati</taxon>
        <taxon>Bacillota</taxon>
        <taxon>Bacilli</taxon>
        <taxon>Bacillales</taxon>
        <taxon>Bacillaceae</taxon>
        <taxon>Litchfieldia</taxon>
    </lineage>
</organism>
<sequence>MTHNPQHNPNQVNDDQQQNQCPEGCCEGNELLCVSIPCPITIVLLGLELQLELPCIRLTSQDNLTPDQVQQLLGFLSNLIGNLGTNITSQ</sequence>
<evidence type="ECO:0000313" key="2">
    <source>
        <dbReference type="Proteomes" id="UP000199159"/>
    </source>
</evidence>
<proteinExistence type="predicted"/>
<protein>
    <submittedName>
        <fullName evidence="1">Uncharacterized protein</fullName>
    </submittedName>
</protein>
<gene>
    <name evidence="1" type="ORF">SAMN05216565_101333</name>
</gene>
<name>A0A1H0PIQ1_9BACI</name>
<dbReference type="Proteomes" id="UP000199159">
    <property type="component" value="Unassembled WGS sequence"/>
</dbReference>
<accession>A0A1H0PIQ1</accession>
<dbReference type="OrthoDB" id="2941530at2"/>
<evidence type="ECO:0000313" key="1">
    <source>
        <dbReference type="EMBL" id="SDP04873.1"/>
    </source>
</evidence>
<dbReference type="EMBL" id="FNJU01000001">
    <property type="protein sequence ID" value="SDP04873.1"/>
    <property type="molecule type" value="Genomic_DNA"/>
</dbReference>
<dbReference type="RefSeq" id="WP_090849385.1">
    <property type="nucleotide sequence ID" value="NZ_FNJU01000001.1"/>
</dbReference>
<keyword evidence="2" id="KW-1185">Reference proteome</keyword>
<dbReference type="AlphaFoldDB" id="A0A1H0PIQ1"/>